<evidence type="ECO:0000313" key="3">
    <source>
        <dbReference type="EMBL" id="RZD17576.1"/>
    </source>
</evidence>
<evidence type="ECO:0000313" key="4">
    <source>
        <dbReference type="Proteomes" id="UP000319296"/>
    </source>
</evidence>
<dbReference type="Gene3D" id="1.10.1220.10">
    <property type="entry name" value="Met repressor-like"/>
    <property type="match status" value="1"/>
</dbReference>
<evidence type="ECO:0000256" key="1">
    <source>
        <dbReference type="ARBA" id="ARBA00010562"/>
    </source>
</evidence>
<dbReference type="Pfam" id="PF04221">
    <property type="entry name" value="RelB"/>
    <property type="match status" value="1"/>
</dbReference>
<dbReference type="EMBL" id="SGBB01000031">
    <property type="protein sequence ID" value="RZD17576.1"/>
    <property type="molecule type" value="Genomic_DNA"/>
</dbReference>
<proteinExistence type="inferred from homology"/>
<protein>
    <submittedName>
        <fullName evidence="3">Type II toxin-antitoxin system RelB/DinJ family antitoxin</fullName>
    </submittedName>
</protein>
<organism evidence="3 4">
    <name type="scientific">Candidatus Acididesulfobacter diazotrophicus</name>
    <dbReference type="NCBI Taxonomy" id="2597226"/>
    <lineage>
        <taxon>Bacteria</taxon>
        <taxon>Deltaproteobacteria</taxon>
        <taxon>Candidatus Acidulodesulfobacterales</taxon>
        <taxon>Candidatus Acididesulfobacter</taxon>
    </lineage>
</organism>
<comment type="caution">
    <text evidence="3">The sequence shown here is derived from an EMBL/GenBank/DDBJ whole genome shotgun (WGS) entry which is preliminary data.</text>
</comment>
<dbReference type="GO" id="GO:0006351">
    <property type="term" value="P:DNA-templated transcription"/>
    <property type="evidence" value="ECO:0007669"/>
    <property type="project" value="TreeGrafter"/>
</dbReference>
<dbReference type="PANTHER" id="PTHR38781">
    <property type="entry name" value="ANTITOXIN DINJ-RELATED"/>
    <property type="match status" value="1"/>
</dbReference>
<dbReference type="Proteomes" id="UP000319296">
    <property type="component" value="Unassembled WGS sequence"/>
</dbReference>
<accession>A0A519BJZ6</accession>
<dbReference type="NCBIfam" id="TIGR02384">
    <property type="entry name" value="RelB_DinJ"/>
    <property type="match status" value="1"/>
</dbReference>
<comment type="similarity">
    <text evidence="1">Belongs to the RelB/DinJ antitoxin family.</text>
</comment>
<evidence type="ECO:0000256" key="2">
    <source>
        <dbReference type="ARBA" id="ARBA00022649"/>
    </source>
</evidence>
<name>A0A519BJZ6_9DELT</name>
<gene>
    <name evidence="3" type="ORF">EVG15_10380</name>
</gene>
<sequence length="93" mass="10785">MKALAVKPSEKRISTSIKLNKKNRDFAKDFFKKYNLTLSDGINIFLAKVVMDKKLPFELEIPNKETRKAIKEAENGIGTYYDSVEDLMRDLRN</sequence>
<dbReference type="AlphaFoldDB" id="A0A519BJZ6"/>
<dbReference type="InterPro" id="IPR007337">
    <property type="entry name" value="RelB/DinJ"/>
</dbReference>
<reference evidence="3 4" key="1">
    <citation type="journal article" date="2019" name="ISME J.">
        <title>Insights into ecological role of a new deltaproteobacterial order Candidatus Acidulodesulfobacterales by metagenomics and metatranscriptomics.</title>
        <authorList>
            <person name="Tan S."/>
            <person name="Liu J."/>
            <person name="Fang Y."/>
            <person name="Hedlund B.P."/>
            <person name="Lian Z.H."/>
            <person name="Huang L.Y."/>
            <person name="Li J.T."/>
            <person name="Huang L.N."/>
            <person name="Li W.J."/>
            <person name="Jiang H.C."/>
            <person name="Dong H.L."/>
            <person name="Shu W.S."/>
        </authorList>
    </citation>
    <scope>NUCLEOTIDE SEQUENCE [LARGE SCALE GENOMIC DNA]</scope>
    <source>
        <strain evidence="3">AP1</strain>
    </source>
</reference>
<dbReference type="InterPro" id="IPR013321">
    <property type="entry name" value="Arc_rbn_hlx_hlx"/>
</dbReference>
<keyword evidence="2" id="KW-1277">Toxin-antitoxin system</keyword>
<dbReference type="PANTHER" id="PTHR38781:SF1">
    <property type="entry name" value="ANTITOXIN DINJ-RELATED"/>
    <property type="match status" value="1"/>
</dbReference>
<dbReference type="GO" id="GO:0006355">
    <property type="term" value="P:regulation of DNA-templated transcription"/>
    <property type="evidence" value="ECO:0007669"/>
    <property type="project" value="InterPro"/>
</dbReference>